<evidence type="ECO:0000313" key="1">
    <source>
        <dbReference type="EMBL" id="PQP01651.1"/>
    </source>
</evidence>
<organism evidence="1 2">
    <name type="scientific">Pseudomonas frederiksbergensis</name>
    <dbReference type="NCBI Taxonomy" id="104087"/>
    <lineage>
        <taxon>Bacteria</taxon>
        <taxon>Pseudomonadati</taxon>
        <taxon>Pseudomonadota</taxon>
        <taxon>Gammaproteobacteria</taxon>
        <taxon>Pseudomonadales</taxon>
        <taxon>Pseudomonadaceae</taxon>
        <taxon>Pseudomonas</taxon>
    </lineage>
</organism>
<name>A0A2S8HGM7_9PSED</name>
<dbReference type="InterPro" id="IPR023614">
    <property type="entry name" value="Porin_dom_sf"/>
</dbReference>
<gene>
    <name evidence="1" type="ORF">C5612_20105</name>
</gene>
<sequence length="386" mass="44508">MTIKTHGPFALIMIYLYPGTAWSLDPQSIGIYGFDFTPTLLFSESYDDNFRELERGRQSSMVTKIAPSFELKAEDRNSATRLIWQPTRYIYHDEPSASNTAQRVRLESIMEFTDRHRLKLEGEARKYERTTSTAVDGINDKIRSNRVNGLYTFGARSAANQIDLGASYAQLRYDNSDGINDDKERNTTGLTTTWYHRIGSNTRGLLEYDHTVFDYLQTDSRLNSTSNAILAGAEWDFTARTTGKVRIGYERKNFDDSSVKDLSNPTWQVDLRWKPRSYSTFSFVARQAMAEGDDGADAVKTTSALFGWRHGWTERITTVAEAGLARYEYEGQNRTDNLRDYNFAVEYQMRRWLDIELGYRRRNDNSDADNQSFERNIFLLSFNVSL</sequence>
<proteinExistence type="predicted"/>
<dbReference type="AlphaFoldDB" id="A0A2S8HGM7"/>
<dbReference type="SUPFAM" id="SSF56935">
    <property type="entry name" value="Porins"/>
    <property type="match status" value="1"/>
</dbReference>
<evidence type="ECO:0008006" key="3">
    <source>
        <dbReference type="Google" id="ProtNLM"/>
    </source>
</evidence>
<dbReference type="EMBL" id="PUIN01000011">
    <property type="protein sequence ID" value="PQP01651.1"/>
    <property type="molecule type" value="Genomic_DNA"/>
</dbReference>
<dbReference type="RefSeq" id="WP_105344669.1">
    <property type="nucleotide sequence ID" value="NZ_PUIN01000011.1"/>
</dbReference>
<evidence type="ECO:0000313" key="2">
    <source>
        <dbReference type="Proteomes" id="UP000239687"/>
    </source>
</evidence>
<accession>A0A2S8HGM7</accession>
<dbReference type="Pfam" id="PF10082">
    <property type="entry name" value="BBP2_2"/>
    <property type="match status" value="1"/>
</dbReference>
<dbReference type="Gene3D" id="2.40.160.10">
    <property type="entry name" value="Porin"/>
    <property type="match status" value="1"/>
</dbReference>
<dbReference type="InterPro" id="IPR018759">
    <property type="entry name" value="BBP2_2"/>
</dbReference>
<dbReference type="Proteomes" id="UP000239687">
    <property type="component" value="Unassembled WGS sequence"/>
</dbReference>
<reference evidence="1 2" key="1">
    <citation type="submission" date="2018-02" db="EMBL/GenBank/DDBJ databases">
        <title>Draft genome sequencing of Pseudomonas frederiksbergensis 11-D3.</title>
        <authorList>
            <person name="Zheng B.-X."/>
        </authorList>
    </citation>
    <scope>NUCLEOTIDE SEQUENCE [LARGE SCALE GENOMIC DNA]</scope>
    <source>
        <strain evidence="1 2">11-D3</strain>
    </source>
</reference>
<protein>
    <recommendedName>
        <fullName evidence="3">Outer membrane beta-barrel protein</fullName>
    </recommendedName>
</protein>
<comment type="caution">
    <text evidence="1">The sequence shown here is derived from an EMBL/GenBank/DDBJ whole genome shotgun (WGS) entry which is preliminary data.</text>
</comment>